<feature type="transmembrane region" description="Helical" evidence="1">
    <location>
        <begin position="6"/>
        <end position="22"/>
    </location>
</feature>
<dbReference type="Proteomes" id="UP000257045">
    <property type="component" value="Unassembled WGS sequence"/>
</dbReference>
<feature type="transmembrane region" description="Helical" evidence="1">
    <location>
        <begin position="56"/>
        <end position="73"/>
    </location>
</feature>
<dbReference type="EMBL" id="NXLV01000009">
    <property type="protein sequence ID" value="RDU70439.1"/>
    <property type="molecule type" value="Genomic_DNA"/>
</dbReference>
<feature type="transmembrane region" description="Helical" evidence="1">
    <location>
        <begin position="80"/>
        <end position="99"/>
    </location>
</feature>
<feature type="transmembrane region" description="Helical" evidence="1">
    <location>
        <begin position="105"/>
        <end position="128"/>
    </location>
</feature>
<keyword evidence="1" id="KW-0812">Transmembrane</keyword>
<dbReference type="AlphaFoldDB" id="A0A3D8IYT7"/>
<protein>
    <submittedName>
        <fullName evidence="2">Uncharacterized protein</fullName>
    </submittedName>
</protein>
<name>A0A3D8IYT7_9HELI</name>
<sequence length="218" mass="25433">MKIYSIFLAVLMTMNFGLMAYLQKKTKALWFILLPFLLYVFSFLFDFYPSLQKQEAYYVLPLGFFGILLFVYLKKHSFNLSYFLLCWIICLRFLTKTLSDELEQSILEAIIGGGFFIYLSWVSLIALHKSKIQKIALFCTSNYILAFLLMGIAYLYNQESILKQIENIKEFSFASFFFVIPFVGTILSSIIAYPICYLGEILLFLLLCYQLLFKTPNA</sequence>
<keyword evidence="3" id="KW-1185">Reference proteome</keyword>
<gene>
    <name evidence="2" type="ORF">CQA58_05410</name>
</gene>
<comment type="caution">
    <text evidence="2">The sequence shown here is derived from an EMBL/GenBank/DDBJ whole genome shotgun (WGS) entry which is preliminary data.</text>
</comment>
<feature type="transmembrane region" description="Helical" evidence="1">
    <location>
        <begin position="29"/>
        <end position="50"/>
    </location>
</feature>
<keyword evidence="1" id="KW-0472">Membrane</keyword>
<keyword evidence="1" id="KW-1133">Transmembrane helix</keyword>
<dbReference type="RefSeq" id="WP_115569708.1">
    <property type="nucleotide sequence ID" value="NZ_NXLV01000009.1"/>
</dbReference>
<evidence type="ECO:0000313" key="3">
    <source>
        <dbReference type="Proteomes" id="UP000257045"/>
    </source>
</evidence>
<evidence type="ECO:0000256" key="1">
    <source>
        <dbReference type="SAM" id="Phobius"/>
    </source>
</evidence>
<organism evidence="2 3">
    <name type="scientific">Helicobacter brantae</name>
    <dbReference type="NCBI Taxonomy" id="375927"/>
    <lineage>
        <taxon>Bacteria</taxon>
        <taxon>Pseudomonadati</taxon>
        <taxon>Campylobacterota</taxon>
        <taxon>Epsilonproteobacteria</taxon>
        <taxon>Campylobacterales</taxon>
        <taxon>Helicobacteraceae</taxon>
        <taxon>Helicobacter</taxon>
    </lineage>
</organism>
<feature type="transmembrane region" description="Helical" evidence="1">
    <location>
        <begin position="176"/>
        <end position="209"/>
    </location>
</feature>
<reference evidence="2 3" key="1">
    <citation type="submission" date="2018-04" db="EMBL/GenBank/DDBJ databases">
        <title>Novel Campyloabacter and Helicobacter Species and Strains.</title>
        <authorList>
            <person name="Mannion A.J."/>
            <person name="Shen Z."/>
            <person name="Fox J.G."/>
        </authorList>
    </citation>
    <scope>NUCLEOTIDE SEQUENCE [LARGE SCALE GENOMIC DNA]</scope>
    <source>
        <strain evidence="2 3">MIT 04-9366</strain>
    </source>
</reference>
<evidence type="ECO:0000313" key="2">
    <source>
        <dbReference type="EMBL" id="RDU70439.1"/>
    </source>
</evidence>
<accession>A0A3D8IYT7</accession>
<proteinExistence type="predicted"/>
<feature type="transmembrane region" description="Helical" evidence="1">
    <location>
        <begin position="135"/>
        <end position="156"/>
    </location>
</feature>